<dbReference type="EMBL" id="LR796193">
    <property type="protein sequence ID" value="CAB4126317.1"/>
    <property type="molecule type" value="Genomic_DNA"/>
</dbReference>
<dbReference type="InterPro" id="IPR036390">
    <property type="entry name" value="WH_DNA-bd_sf"/>
</dbReference>
<reference evidence="1" key="1">
    <citation type="submission" date="2020-04" db="EMBL/GenBank/DDBJ databases">
        <authorList>
            <person name="Chiriac C."/>
            <person name="Salcher M."/>
            <person name="Ghai R."/>
            <person name="Kavagutti S V."/>
        </authorList>
    </citation>
    <scope>NUCLEOTIDE SEQUENCE</scope>
</reference>
<name>A0A6J5KZ68_9CAUD</name>
<protein>
    <submittedName>
        <fullName evidence="1">Uncharacterized protein</fullName>
    </submittedName>
</protein>
<sequence length="65" mass="7613">MTRSYALLKLLEHGPLNRREIIEISGWTEKQVHSVLQYLAELGKIAKDKKLWVNTNGVFEKNYIQ</sequence>
<proteinExistence type="predicted"/>
<accession>A0A6J5KZ68</accession>
<organism evidence="1">
    <name type="scientific">uncultured Caudovirales phage</name>
    <dbReference type="NCBI Taxonomy" id="2100421"/>
    <lineage>
        <taxon>Viruses</taxon>
        <taxon>Duplodnaviria</taxon>
        <taxon>Heunggongvirae</taxon>
        <taxon>Uroviricota</taxon>
        <taxon>Caudoviricetes</taxon>
        <taxon>Peduoviridae</taxon>
        <taxon>Maltschvirus</taxon>
        <taxon>Maltschvirus maltsch</taxon>
    </lineage>
</organism>
<dbReference type="SUPFAM" id="SSF46785">
    <property type="entry name" value="Winged helix' DNA-binding domain"/>
    <property type="match status" value="1"/>
</dbReference>
<evidence type="ECO:0000313" key="1">
    <source>
        <dbReference type="EMBL" id="CAB4126317.1"/>
    </source>
</evidence>
<gene>
    <name evidence="1" type="ORF">UFOVP70_61</name>
</gene>